<feature type="compositionally biased region" description="Basic and acidic residues" evidence="2">
    <location>
        <begin position="525"/>
        <end position="538"/>
    </location>
</feature>
<organism evidence="3 4">
    <name type="scientific">Tersicoccus solisilvae</name>
    <dbReference type="NCBI Taxonomy" id="1882339"/>
    <lineage>
        <taxon>Bacteria</taxon>
        <taxon>Bacillati</taxon>
        <taxon>Actinomycetota</taxon>
        <taxon>Actinomycetes</taxon>
        <taxon>Micrococcales</taxon>
        <taxon>Micrococcaceae</taxon>
        <taxon>Tersicoccus</taxon>
    </lineage>
</organism>
<feature type="compositionally biased region" description="Low complexity" evidence="2">
    <location>
        <begin position="58"/>
        <end position="68"/>
    </location>
</feature>
<evidence type="ECO:0000313" key="4">
    <source>
        <dbReference type="Proteomes" id="UP000597761"/>
    </source>
</evidence>
<gene>
    <name evidence="3" type="ORF">GCM10011512_06590</name>
</gene>
<feature type="compositionally biased region" description="Low complexity" evidence="2">
    <location>
        <begin position="114"/>
        <end position="134"/>
    </location>
</feature>
<feature type="compositionally biased region" description="Low complexity" evidence="2">
    <location>
        <begin position="78"/>
        <end position="89"/>
    </location>
</feature>
<evidence type="ECO:0000256" key="2">
    <source>
        <dbReference type="SAM" id="MobiDB-lite"/>
    </source>
</evidence>
<comment type="caution">
    <text evidence="3">The sequence shown here is derived from an EMBL/GenBank/DDBJ whole genome shotgun (WGS) entry which is preliminary data.</text>
</comment>
<protein>
    <recommendedName>
        <fullName evidence="5">ATPase</fullName>
    </recommendedName>
</protein>
<feature type="region of interest" description="Disordered" evidence="2">
    <location>
        <begin position="525"/>
        <end position="544"/>
    </location>
</feature>
<feature type="region of interest" description="Disordered" evidence="2">
    <location>
        <begin position="1"/>
        <end position="188"/>
    </location>
</feature>
<proteinExistence type="predicted"/>
<evidence type="ECO:0008006" key="5">
    <source>
        <dbReference type="Google" id="ProtNLM"/>
    </source>
</evidence>
<evidence type="ECO:0000313" key="3">
    <source>
        <dbReference type="EMBL" id="GGC82537.1"/>
    </source>
</evidence>
<feature type="coiled-coil region" evidence="1">
    <location>
        <begin position="268"/>
        <end position="295"/>
    </location>
</feature>
<keyword evidence="1" id="KW-0175">Coiled coil</keyword>
<name>A0ABQ1NPX7_9MICC</name>
<accession>A0ABQ1NPX7</accession>
<dbReference type="Proteomes" id="UP000597761">
    <property type="component" value="Unassembled WGS sequence"/>
</dbReference>
<evidence type="ECO:0000256" key="1">
    <source>
        <dbReference type="SAM" id="Coils"/>
    </source>
</evidence>
<feature type="compositionally biased region" description="Basic and acidic residues" evidence="2">
    <location>
        <begin position="1"/>
        <end position="16"/>
    </location>
</feature>
<feature type="coiled-coil region" evidence="1">
    <location>
        <begin position="375"/>
        <end position="402"/>
    </location>
</feature>
<feature type="compositionally biased region" description="Pro residues" evidence="2">
    <location>
        <begin position="137"/>
        <end position="154"/>
    </location>
</feature>
<dbReference type="InterPro" id="IPR007139">
    <property type="entry name" value="DUF349"/>
</dbReference>
<dbReference type="Pfam" id="PF03993">
    <property type="entry name" value="DUF349"/>
    <property type="match status" value="3"/>
</dbReference>
<keyword evidence="4" id="KW-1185">Reference proteome</keyword>
<dbReference type="EMBL" id="BMJI01000002">
    <property type="protein sequence ID" value="GGC82537.1"/>
    <property type="molecule type" value="Genomic_DNA"/>
</dbReference>
<feature type="compositionally biased region" description="Basic and acidic residues" evidence="2">
    <location>
        <begin position="28"/>
        <end position="46"/>
    </location>
</feature>
<sequence>MTHSQQSDERSVRPDVQDADQYADPAPEPERRETTDLPDTGRHENDQPDTFTEDTDPADGAPVPGAPAESDGGERPVDPAADPDSDSSSLEQPSAEPGSTGPDGTQDASHDAGADTVATPPAATDRPASPAPGGARPGPPKPAAPRPGPRPVPHAPAASGPRPETTSLPVIAPPTPSMTLEEASRWGRVDGDGTVYLTVDGQEQVAGQYPGASADEALAYFVRKFDEVRGKVELLEQRVFAHAPSTDMRRTIDHAREQLAERALVGDVRDLEHRLDALAEKIGALEGEEKQAHEQARREAVSAREAIVTEAEELAAKDPTTVQWKASSTRMNELFDAWKTAQKSGVRLPRSAEDGLWKRFRTARTTFDKHRRAYFSQLDDANATARKEKEKLIAEAESLSGSTDWGATAGEYRRLMDRWKASPRASRKDDDALWARFRAAQDAFFSARTAANAAVDAEFAQNLTAKEELLREAQGLLPVTDHAAARKALGSLQDRWEAAGKVPRGDMHRMESGFRAVEEAVQKAERDHWRRSDPETKARTNSALSQLESTIASLQDDLTAAESAGDASRVARARQALEARQQWLETLQRSAQDFR</sequence>
<reference evidence="4" key="1">
    <citation type="journal article" date="2019" name="Int. J. Syst. Evol. Microbiol.">
        <title>The Global Catalogue of Microorganisms (GCM) 10K type strain sequencing project: providing services to taxonomists for standard genome sequencing and annotation.</title>
        <authorList>
            <consortium name="The Broad Institute Genomics Platform"/>
            <consortium name="The Broad Institute Genome Sequencing Center for Infectious Disease"/>
            <person name="Wu L."/>
            <person name="Ma J."/>
        </authorList>
    </citation>
    <scope>NUCLEOTIDE SEQUENCE [LARGE SCALE GENOMIC DNA]</scope>
    <source>
        <strain evidence="4">CGMCC 1.15480</strain>
    </source>
</reference>